<dbReference type="SFLD" id="SFLDS00029">
    <property type="entry name" value="Radical_SAM"/>
    <property type="match status" value="1"/>
</dbReference>
<evidence type="ECO:0000256" key="2">
    <source>
        <dbReference type="ARBA" id="ARBA00022691"/>
    </source>
</evidence>
<organism evidence="8 9">
    <name type="scientific">candidate division CSSED10-310 bacterium</name>
    <dbReference type="NCBI Taxonomy" id="2855610"/>
    <lineage>
        <taxon>Bacteria</taxon>
        <taxon>Bacteria division CSSED10-310</taxon>
    </lineage>
</organism>
<dbReference type="SFLD" id="SFLDG01082">
    <property type="entry name" value="B12-binding_domain_containing"/>
    <property type="match status" value="1"/>
</dbReference>
<sequence>MRILLIQSLTKNFRPIFPIGLARIASLIQDKHQIKIFDPNIEQNIRGTLLQILVDFKPDVVGISLRSIDSVTYLAREYFYTDFVRLIRFIRMTKPNLKIVVGGGGFSLFAQEIMQENPEIDIGVFLEGEETFAELLDHFDDCRQVKGLFIRNNSEIFFTGNRNFLDFEKLPFPAYKLFQIEKYPSKDGAIGIESKRGCALKCAYCPYPFLNGQNVRIRSAAAVVDEIEFLVSTYDLKKFSFIDSVFNIPVEHSINICQEILKRELNVRWSGWINEKAFDEEYARLAVSAGCVNLPFSTDGFSDKSLQLLGKNFRNKDILKTVEIAKKIDGINISYNFFLNPPGTSLKTFFQMFLFLIKSKWILGRKMKGFKSFLFNRIRIEPHTKIRDRAIKEDLIKSDTNLLTPMFYSHPSTRVLEIIFDLVSWPLDLWSKFRRFMKFGIKRREMGGTQETLMTRSRIKSQ</sequence>
<keyword evidence="9" id="KW-1185">Reference proteome</keyword>
<evidence type="ECO:0000313" key="8">
    <source>
        <dbReference type="EMBL" id="MFC1851444.1"/>
    </source>
</evidence>
<dbReference type="SMART" id="SM00729">
    <property type="entry name" value="Elp3"/>
    <property type="match status" value="1"/>
</dbReference>
<evidence type="ECO:0000256" key="4">
    <source>
        <dbReference type="ARBA" id="ARBA00023004"/>
    </source>
</evidence>
<evidence type="ECO:0000313" key="9">
    <source>
        <dbReference type="Proteomes" id="UP001594351"/>
    </source>
</evidence>
<dbReference type="EMBL" id="JBHPBY010000189">
    <property type="protein sequence ID" value="MFC1851444.1"/>
    <property type="molecule type" value="Genomic_DNA"/>
</dbReference>
<gene>
    <name evidence="8" type="ORF">ACFL27_14710</name>
</gene>
<dbReference type="Pfam" id="PF02310">
    <property type="entry name" value="B12-binding"/>
    <property type="match status" value="1"/>
</dbReference>
<dbReference type="SFLD" id="SFLDG01123">
    <property type="entry name" value="methyltransferase_(Class_B)"/>
    <property type="match status" value="1"/>
</dbReference>
<dbReference type="InterPro" id="IPR007197">
    <property type="entry name" value="rSAM"/>
</dbReference>
<dbReference type="InterPro" id="IPR058240">
    <property type="entry name" value="rSAM_sf"/>
</dbReference>
<proteinExistence type="predicted"/>
<reference evidence="8 9" key="1">
    <citation type="submission" date="2024-09" db="EMBL/GenBank/DDBJ databases">
        <title>Laminarin stimulates single cell rates of sulfate reduction while oxygen inhibits transcriptomic activity in coastal marine sediment.</title>
        <authorList>
            <person name="Lindsay M."/>
            <person name="Orcutt B."/>
            <person name="Emerson D."/>
            <person name="Stepanauskas R."/>
            <person name="D'Angelo T."/>
        </authorList>
    </citation>
    <scope>NUCLEOTIDE SEQUENCE [LARGE SCALE GENOMIC DNA]</scope>
    <source>
        <strain evidence="8">SAG AM-311-K15</strain>
    </source>
</reference>
<keyword evidence="4" id="KW-0408">Iron</keyword>
<evidence type="ECO:0000256" key="5">
    <source>
        <dbReference type="ARBA" id="ARBA00023014"/>
    </source>
</evidence>
<name>A0ABV6YZ26_UNCC1</name>
<comment type="caution">
    <text evidence="8">The sequence shown here is derived from an EMBL/GenBank/DDBJ whole genome shotgun (WGS) entry which is preliminary data.</text>
</comment>
<evidence type="ECO:0000256" key="3">
    <source>
        <dbReference type="ARBA" id="ARBA00022723"/>
    </source>
</evidence>
<dbReference type="InterPro" id="IPR006638">
    <property type="entry name" value="Elp3/MiaA/NifB-like_rSAM"/>
</dbReference>
<feature type="domain" description="Radical SAM core" evidence="7">
    <location>
        <begin position="184"/>
        <end position="414"/>
    </location>
</feature>
<dbReference type="InterPro" id="IPR023404">
    <property type="entry name" value="rSAM_horseshoe"/>
</dbReference>
<dbReference type="InterPro" id="IPR006158">
    <property type="entry name" value="Cobalamin-bd"/>
</dbReference>
<protein>
    <submittedName>
        <fullName evidence="8">B12-binding domain-containing radical SAM protein</fullName>
    </submittedName>
</protein>
<keyword evidence="3" id="KW-0479">Metal-binding</keyword>
<dbReference type="Gene3D" id="3.40.50.280">
    <property type="entry name" value="Cobalamin-binding domain"/>
    <property type="match status" value="1"/>
</dbReference>
<keyword evidence="5" id="KW-0411">Iron-sulfur</keyword>
<dbReference type="PANTHER" id="PTHR43409">
    <property type="entry name" value="ANAEROBIC MAGNESIUM-PROTOPORPHYRIN IX MONOMETHYL ESTER CYCLASE-RELATED"/>
    <property type="match status" value="1"/>
</dbReference>
<dbReference type="SUPFAM" id="SSF102114">
    <property type="entry name" value="Radical SAM enzymes"/>
    <property type="match status" value="1"/>
</dbReference>
<keyword evidence="2" id="KW-0949">S-adenosyl-L-methionine</keyword>
<comment type="cofactor">
    <cofactor evidence="1">
        <name>[4Fe-4S] cluster</name>
        <dbReference type="ChEBI" id="CHEBI:49883"/>
    </cofactor>
</comment>
<accession>A0ABV6YZ26</accession>
<evidence type="ECO:0000256" key="1">
    <source>
        <dbReference type="ARBA" id="ARBA00001966"/>
    </source>
</evidence>
<dbReference type="PROSITE" id="PS51332">
    <property type="entry name" value="B12_BINDING"/>
    <property type="match status" value="1"/>
</dbReference>
<feature type="domain" description="B12-binding" evidence="6">
    <location>
        <begin position="2"/>
        <end position="146"/>
    </location>
</feature>
<dbReference type="PANTHER" id="PTHR43409:SF16">
    <property type="entry name" value="SLR0320 PROTEIN"/>
    <property type="match status" value="1"/>
</dbReference>
<dbReference type="InterPro" id="IPR051198">
    <property type="entry name" value="BchE-like"/>
</dbReference>
<dbReference type="Pfam" id="PF04055">
    <property type="entry name" value="Radical_SAM"/>
    <property type="match status" value="1"/>
</dbReference>
<evidence type="ECO:0000259" key="6">
    <source>
        <dbReference type="PROSITE" id="PS51332"/>
    </source>
</evidence>
<dbReference type="Gene3D" id="3.80.30.20">
    <property type="entry name" value="tm_1862 like domain"/>
    <property type="match status" value="1"/>
</dbReference>
<dbReference type="PROSITE" id="PS51918">
    <property type="entry name" value="RADICAL_SAM"/>
    <property type="match status" value="1"/>
</dbReference>
<dbReference type="InterPro" id="IPR034466">
    <property type="entry name" value="Methyltransferase_Class_B"/>
</dbReference>
<dbReference type="Proteomes" id="UP001594351">
    <property type="component" value="Unassembled WGS sequence"/>
</dbReference>
<evidence type="ECO:0000259" key="7">
    <source>
        <dbReference type="PROSITE" id="PS51918"/>
    </source>
</evidence>